<feature type="transmembrane region" description="Helical" evidence="8">
    <location>
        <begin position="700"/>
        <end position="729"/>
    </location>
</feature>
<feature type="transmembrane region" description="Helical" evidence="8">
    <location>
        <begin position="823"/>
        <end position="843"/>
    </location>
</feature>
<feature type="domain" description="ABC transporter" evidence="9">
    <location>
        <begin position="379"/>
        <end position="615"/>
    </location>
</feature>
<dbReference type="PANTHER" id="PTHR43394:SF18">
    <property type="entry name" value="ABC TRANSPORTER B FAMILY MEMBER 11-LIKE"/>
    <property type="match status" value="1"/>
</dbReference>
<evidence type="ECO:0000256" key="7">
    <source>
        <dbReference type="SAM" id="MobiDB-lite"/>
    </source>
</evidence>
<feature type="transmembrane region" description="Helical" evidence="8">
    <location>
        <begin position="227"/>
        <end position="244"/>
    </location>
</feature>
<organism evidence="11 12">
    <name type="scientific">Saccoglossus kowalevskii</name>
    <name type="common">Acorn worm</name>
    <dbReference type="NCBI Taxonomy" id="10224"/>
    <lineage>
        <taxon>Eukaryota</taxon>
        <taxon>Metazoa</taxon>
        <taxon>Hemichordata</taxon>
        <taxon>Enteropneusta</taxon>
        <taxon>Harrimaniidae</taxon>
        <taxon>Saccoglossus</taxon>
    </lineage>
</organism>
<evidence type="ECO:0000256" key="5">
    <source>
        <dbReference type="ARBA" id="ARBA00022989"/>
    </source>
</evidence>
<dbReference type="InterPro" id="IPR036640">
    <property type="entry name" value="ABC1_TM_sf"/>
</dbReference>
<feature type="region of interest" description="Disordered" evidence="7">
    <location>
        <begin position="660"/>
        <end position="683"/>
    </location>
</feature>
<dbReference type="PROSITE" id="PS00211">
    <property type="entry name" value="ABC_TRANSPORTER_1"/>
    <property type="match status" value="2"/>
</dbReference>
<evidence type="ECO:0000256" key="1">
    <source>
        <dbReference type="ARBA" id="ARBA00004141"/>
    </source>
</evidence>
<feature type="compositionally biased region" description="Basic and acidic residues" evidence="7">
    <location>
        <begin position="56"/>
        <end position="68"/>
    </location>
</feature>
<dbReference type="SUPFAM" id="SSF90123">
    <property type="entry name" value="ABC transporter transmembrane region"/>
    <property type="match status" value="2"/>
</dbReference>
<dbReference type="CDD" id="cd18577">
    <property type="entry name" value="ABC_6TM_Pgp_ABCB1_D1_like"/>
    <property type="match status" value="1"/>
</dbReference>
<evidence type="ECO:0000256" key="3">
    <source>
        <dbReference type="ARBA" id="ARBA00022741"/>
    </source>
</evidence>
<name>A0ABM0M3F7_SACKO</name>
<dbReference type="SUPFAM" id="SSF52540">
    <property type="entry name" value="P-loop containing nucleoside triphosphate hydrolases"/>
    <property type="match status" value="2"/>
</dbReference>
<dbReference type="Pfam" id="PF00664">
    <property type="entry name" value="ABC_membrane"/>
    <property type="match status" value="2"/>
</dbReference>
<dbReference type="CDD" id="cd03249">
    <property type="entry name" value="ABC_MTABC3_MDL1_MDL2"/>
    <property type="match status" value="2"/>
</dbReference>
<dbReference type="CDD" id="cd18578">
    <property type="entry name" value="ABC_6TM_Pgp_ABCB1_D2_like"/>
    <property type="match status" value="1"/>
</dbReference>
<keyword evidence="4" id="KW-0067">ATP-binding</keyword>
<dbReference type="PANTHER" id="PTHR43394">
    <property type="entry name" value="ATP-DEPENDENT PERMEASE MDL1, MITOCHONDRIAL"/>
    <property type="match status" value="1"/>
</dbReference>
<dbReference type="InterPro" id="IPR027417">
    <property type="entry name" value="P-loop_NTPase"/>
</dbReference>
<proteinExistence type="predicted"/>
<dbReference type="Gene3D" id="3.40.50.300">
    <property type="entry name" value="P-loop containing nucleotide triphosphate hydrolases"/>
    <property type="match status" value="2"/>
</dbReference>
<dbReference type="PROSITE" id="PS50893">
    <property type="entry name" value="ABC_TRANSPORTER_2"/>
    <property type="match status" value="2"/>
</dbReference>
<dbReference type="RefSeq" id="XP_006814548.1">
    <property type="nucleotide sequence ID" value="XM_006814485.1"/>
</dbReference>
<dbReference type="InterPro" id="IPR039421">
    <property type="entry name" value="Type_1_exporter"/>
</dbReference>
<evidence type="ECO:0000256" key="4">
    <source>
        <dbReference type="ARBA" id="ARBA00022840"/>
    </source>
</evidence>
<feature type="transmembrane region" description="Helical" evidence="8">
    <location>
        <begin position="250"/>
        <end position="267"/>
    </location>
</feature>
<dbReference type="InterPro" id="IPR017871">
    <property type="entry name" value="ABC_transporter-like_CS"/>
</dbReference>
<dbReference type="InterPro" id="IPR003593">
    <property type="entry name" value="AAA+_ATPase"/>
</dbReference>
<feature type="transmembrane region" description="Helical" evidence="8">
    <location>
        <begin position="148"/>
        <end position="172"/>
    </location>
</feature>
<feature type="domain" description="ABC transmembrane type-1" evidence="10">
    <location>
        <begin position="93"/>
        <end position="334"/>
    </location>
</feature>
<evidence type="ECO:0000313" key="11">
    <source>
        <dbReference type="Proteomes" id="UP000694865"/>
    </source>
</evidence>
<feature type="transmembrane region" description="Helical" evidence="8">
    <location>
        <begin position="741"/>
        <end position="767"/>
    </location>
</feature>
<feature type="domain" description="ABC transporter" evidence="9">
    <location>
        <begin position="1025"/>
        <end position="1263"/>
    </location>
</feature>
<dbReference type="Gene3D" id="1.20.1560.10">
    <property type="entry name" value="ABC transporter type 1, transmembrane domain"/>
    <property type="match status" value="2"/>
</dbReference>
<reference evidence="12" key="1">
    <citation type="submission" date="2025-08" db="UniProtKB">
        <authorList>
            <consortium name="RefSeq"/>
        </authorList>
    </citation>
    <scope>IDENTIFICATION</scope>
    <source>
        <tissue evidence="12">Testes</tissue>
    </source>
</reference>
<evidence type="ECO:0000256" key="2">
    <source>
        <dbReference type="ARBA" id="ARBA00022692"/>
    </source>
</evidence>
<feature type="transmembrane region" description="Helical" evidence="8">
    <location>
        <begin position="964"/>
        <end position="985"/>
    </location>
</feature>
<accession>A0ABM0M3F7</accession>
<feature type="region of interest" description="Disordered" evidence="7">
    <location>
        <begin position="49"/>
        <end position="68"/>
    </location>
</feature>
<protein>
    <submittedName>
        <fullName evidence="12">Multidrug resistance protein 1-like</fullName>
    </submittedName>
</protein>
<keyword evidence="11" id="KW-1185">Reference proteome</keyword>
<dbReference type="Proteomes" id="UP000694865">
    <property type="component" value="Unplaced"/>
</dbReference>
<keyword evidence="3" id="KW-0547">Nucleotide-binding</keyword>
<evidence type="ECO:0000313" key="12">
    <source>
        <dbReference type="RefSeq" id="XP_006814548.1"/>
    </source>
</evidence>
<dbReference type="GeneID" id="100368411"/>
<comment type="subcellular location">
    <subcellularLocation>
        <location evidence="1">Membrane</location>
        <topology evidence="1">Multi-pass membrane protein</topology>
    </subcellularLocation>
</comment>
<evidence type="ECO:0000259" key="9">
    <source>
        <dbReference type="PROSITE" id="PS50893"/>
    </source>
</evidence>
<dbReference type="Pfam" id="PF00005">
    <property type="entry name" value="ABC_tran"/>
    <property type="match status" value="2"/>
</dbReference>
<dbReference type="InterPro" id="IPR011527">
    <property type="entry name" value="ABC1_TM_dom"/>
</dbReference>
<keyword evidence="6 8" id="KW-0472">Membrane</keyword>
<feature type="compositionally biased region" description="Acidic residues" evidence="7">
    <location>
        <begin position="672"/>
        <end position="683"/>
    </location>
</feature>
<evidence type="ECO:0000259" key="10">
    <source>
        <dbReference type="PROSITE" id="PS50929"/>
    </source>
</evidence>
<feature type="transmembrane region" description="Helical" evidence="8">
    <location>
        <begin position="88"/>
        <end position="111"/>
    </location>
</feature>
<keyword evidence="2 8" id="KW-0812">Transmembrane</keyword>
<dbReference type="InterPro" id="IPR003439">
    <property type="entry name" value="ABC_transporter-like_ATP-bd"/>
</dbReference>
<feature type="transmembrane region" description="Helical" evidence="8">
    <location>
        <begin position="849"/>
        <end position="869"/>
    </location>
</feature>
<keyword evidence="5 8" id="KW-1133">Transmembrane helix</keyword>
<feature type="domain" description="ABC transmembrane type-1" evidence="10">
    <location>
        <begin position="704"/>
        <end position="990"/>
    </location>
</feature>
<evidence type="ECO:0000256" key="6">
    <source>
        <dbReference type="ARBA" id="ARBA00023136"/>
    </source>
</evidence>
<sequence>MADNRGFDGDEPADLPSSSKSDKAEKSSQQNGFNNSSIFDNKKTNKVDIDNTSIKSSEKNDDDKESKGKKNMVSFSDLFRFGDGKDKLLLSCGILFALLNGAMLPLMIIAFGGMTDTFVHLGANATYNESTYNEEAMLDAFITDINKFTIMFVILGVAAFGASYVQVACFVTTSERQAYRMRTVCFDAVLKQEIGWFDTHPSGEITTRLNDDVNKVKGGIGDKLGQFFQFFSTFIAGFIVGFVYGWELTLVILCVSPLLAICGAVMVKMMTSATSHELDAYAQAGSIAEEVLSSIRTVVAYGGESKEVERYTENLKLARTPVFFGVLIGAFSLGNAAPAIGDIATARGAAYTIWSIIDQDPSIDSSSKEGDRPKIEGNVQLEDVEFQYPSRPDIQVLKGISLTIDVGQTVALVGSSGSGKSTAVQLIQRFYDVMKGCVKVDGKNIKDMNVTWLRNHIGVVSQEPVLFGTTIAENIRYGREDVTMEEIERACQEANAYEFICKLPDRYDTLVGERGAALSGGQKQRIAIARALVRDPKILLLDEATSALDTESEATVQVALDKASVGRTTLVIAHRLSTIRNADKICAMQDGIIVEEGTHDELMAKQGLYYELVMMQSKKKDNEENVIDDDLEDEAIILKSGSGSFKRSLSARGSDRKLKRALSSASKKSDAEADNEGDSDLDEAPEVSMKRIMKMNSPEWPYILFGTIAAAITGACQPAFAIVFAKVIVVFALPEDEILDAAAPLCAAFAILGVIQCFSMIAEFSLFGKSGEELTLRLRFLAFTAILKQEIGWFDQQKNSTGALTTKLASEASAVQGAAGRNIAMVVQAFFSLGIGIFIAFFFGWQMTLVVLLCCPLLVVAGFLHASVLKGFANKDKDSLQGAGKIASEAVENIRTVASLTVEGRFSRIYADFLFAPYEGGLKNAHIYGLTYGFSQGVTFLVNAAAFRFGAFMIEQGEMTFEDVFLVFALITFGAMAVGQASSFAPDAAKAKVAANQIFFLLDRESEIDTSSTEGLKPEKCISELELHDVRFRYPTRPDVPVLRGVDLKVNPGQRVALVGSSGCGKSTIVQLTERFYDTIAGSVALDGNDLKDLNIQSLRQQLGIVSQEPILFDRTIKDNIAYGDNSREVPMNEIIQAAKDANIHGFVQSLPLGYDTRVGEKGTQLSGGQKQRVAIARALVRNPKILLLDEATSALDTESEKIVQDALDRASEGRTCIVIAHRLSTIQEADKIVVIQNGKIVEEGKHGDLLNRQGVYYRLNNAQLATMDEDKS</sequence>
<evidence type="ECO:0000256" key="8">
    <source>
        <dbReference type="SAM" id="Phobius"/>
    </source>
</evidence>
<feature type="compositionally biased region" description="Polar residues" evidence="7">
    <location>
        <begin position="29"/>
        <end position="39"/>
    </location>
</feature>
<gene>
    <name evidence="12" type="primary">LOC100368411</name>
</gene>
<dbReference type="PROSITE" id="PS50929">
    <property type="entry name" value="ABC_TM1F"/>
    <property type="match status" value="2"/>
</dbReference>
<dbReference type="SMART" id="SM00382">
    <property type="entry name" value="AAA"/>
    <property type="match status" value="2"/>
</dbReference>
<feature type="region of interest" description="Disordered" evidence="7">
    <location>
        <begin position="1"/>
        <end position="41"/>
    </location>
</feature>